<proteinExistence type="predicted"/>
<feature type="domain" description="AD" evidence="1">
    <location>
        <begin position="58"/>
        <end position="148"/>
    </location>
</feature>
<keyword evidence="3" id="KW-1185">Reference proteome</keyword>
<gene>
    <name evidence="2" type="ORF">CANCADRAFT_45530</name>
</gene>
<accession>A0A1E4TBM1</accession>
<dbReference type="PANTHER" id="PTHR13542">
    <property type="entry name" value="LSM12 HOMOLOG"/>
    <property type="match status" value="1"/>
</dbReference>
<dbReference type="Proteomes" id="UP000095023">
    <property type="component" value="Unassembled WGS sequence"/>
</dbReference>
<sequence length="148" mass="16152">MDVVGAEVELTVVGSQIPLKGKVYAYDEDTNTVAISQGLDFQIVQLTQVEAVKSLSAPKLEPIESPLPIDLQSMQNSFTKRALPSIPVSTRAARVYETVSKTMPTTWDGVNIRVLDVVTVAPPYKEAVSAERDHQASKRVQTIIDSLN</sequence>
<dbReference type="InterPro" id="IPR019181">
    <property type="entry name" value="LSM12_ABD"/>
</dbReference>
<dbReference type="Pfam" id="PF09793">
    <property type="entry name" value="AD"/>
    <property type="match status" value="1"/>
</dbReference>
<evidence type="ECO:0000313" key="3">
    <source>
        <dbReference type="Proteomes" id="UP000095023"/>
    </source>
</evidence>
<dbReference type="SMART" id="SM00995">
    <property type="entry name" value="AD"/>
    <property type="match status" value="1"/>
</dbReference>
<organism evidence="2 3">
    <name type="scientific">Tortispora caseinolytica NRRL Y-17796</name>
    <dbReference type="NCBI Taxonomy" id="767744"/>
    <lineage>
        <taxon>Eukaryota</taxon>
        <taxon>Fungi</taxon>
        <taxon>Dikarya</taxon>
        <taxon>Ascomycota</taxon>
        <taxon>Saccharomycotina</taxon>
        <taxon>Trigonopsidomycetes</taxon>
        <taxon>Trigonopsidales</taxon>
        <taxon>Trigonopsidaceae</taxon>
        <taxon>Tortispora</taxon>
    </lineage>
</organism>
<dbReference type="InterPro" id="IPR039683">
    <property type="entry name" value="Lsm12-like"/>
</dbReference>
<reference evidence="3" key="1">
    <citation type="submission" date="2016-02" db="EMBL/GenBank/DDBJ databases">
        <title>Comparative genomics of biotechnologically important yeasts.</title>
        <authorList>
            <consortium name="DOE Joint Genome Institute"/>
            <person name="Riley R."/>
            <person name="Haridas S."/>
            <person name="Wolfe K.H."/>
            <person name="Lopes M.R."/>
            <person name="Hittinger C.T."/>
            <person name="Goker M."/>
            <person name="Salamov A."/>
            <person name="Wisecaver J."/>
            <person name="Long T.M."/>
            <person name="Aerts A.L."/>
            <person name="Barry K."/>
            <person name="Choi C."/>
            <person name="Clum A."/>
            <person name="Coughlan A.Y."/>
            <person name="Deshpande S."/>
            <person name="Douglass A.P."/>
            <person name="Hanson S.J."/>
            <person name="Klenk H.-P."/>
            <person name="Labutti K."/>
            <person name="Lapidus A."/>
            <person name="Lindquist E."/>
            <person name="Lipzen A."/>
            <person name="Meier-Kolthoff J.P."/>
            <person name="Ohm R.A."/>
            <person name="Otillar R.P."/>
            <person name="Pangilinan J."/>
            <person name="Peng Y."/>
            <person name="Rokas A."/>
            <person name="Rosa C.A."/>
            <person name="Scheuner C."/>
            <person name="Sibirny A.A."/>
            <person name="Slot J.C."/>
            <person name="Stielow J.B."/>
            <person name="Sun H."/>
            <person name="Kurtzman C.P."/>
            <person name="Blackwell M."/>
            <person name="Jeffries T.W."/>
            <person name="Grigoriev I.V."/>
        </authorList>
    </citation>
    <scope>NUCLEOTIDE SEQUENCE [LARGE SCALE GENOMIC DNA]</scope>
    <source>
        <strain evidence="3">NRRL Y-17796</strain>
    </source>
</reference>
<dbReference type="InterPro" id="IPR047574">
    <property type="entry name" value="AD"/>
</dbReference>
<evidence type="ECO:0000313" key="2">
    <source>
        <dbReference type="EMBL" id="ODV89058.1"/>
    </source>
</evidence>
<evidence type="ECO:0000259" key="1">
    <source>
        <dbReference type="PROSITE" id="PS52001"/>
    </source>
</evidence>
<protein>
    <recommendedName>
        <fullName evidence="1">AD domain-containing protein</fullName>
    </recommendedName>
</protein>
<dbReference type="EMBL" id="KV453843">
    <property type="protein sequence ID" value="ODV89058.1"/>
    <property type="molecule type" value="Genomic_DNA"/>
</dbReference>
<dbReference type="OrthoDB" id="1057137at2759"/>
<dbReference type="AlphaFoldDB" id="A0A1E4TBM1"/>
<name>A0A1E4TBM1_9ASCO</name>
<dbReference type="PROSITE" id="PS52001">
    <property type="entry name" value="AD"/>
    <property type="match status" value="1"/>
</dbReference>